<dbReference type="PANTHER" id="PTHR43755">
    <property type="match status" value="1"/>
</dbReference>
<comment type="caution">
    <text evidence="2">The sequence shown here is derived from an EMBL/GenBank/DDBJ whole genome shotgun (WGS) entry which is preliminary data.</text>
</comment>
<dbReference type="InterPro" id="IPR036188">
    <property type="entry name" value="FAD/NAD-bd_sf"/>
</dbReference>
<reference evidence="2" key="1">
    <citation type="journal article" date="2014" name="Int. J. Syst. Evol. Microbiol.">
        <title>Complete genome sequence of Corynebacterium casei LMG S-19264T (=DSM 44701T), isolated from a smear-ripened cheese.</title>
        <authorList>
            <consortium name="US DOE Joint Genome Institute (JGI-PGF)"/>
            <person name="Walter F."/>
            <person name="Albersmeier A."/>
            <person name="Kalinowski J."/>
            <person name="Ruckert C."/>
        </authorList>
    </citation>
    <scope>NUCLEOTIDE SEQUENCE</scope>
    <source>
        <strain evidence="2">JCM 3093</strain>
    </source>
</reference>
<accession>A0AA37BIC9</accession>
<dbReference type="RefSeq" id="WP_191896045.1">
    <property type="nucleotide sequence ID" value="NZ_BMQD01000012.1"/>
</dbReference>
<evidence type="ECO:0000313" key="2">
    <source>
        <dbReference type="EMBL" id="GGK76331.1"/>
    </source>
</evidence>
<dbReference type="Pfam" id="PF07992">
    <property type="entry name" value="Pyr_redox_2"/>
    <property type="match status" value="1"/>
</dbReference>
<protein>
    <submittedName>
        <fullName evidence="2">Dehydrogenase/reductase</fullName>
    </submittedName>
</protein>
<dbReference type="EMBL" id="BMQD01000012">
    <property type="protein sequence ID" value="GGK76331.1"/>
    <property type="molecule type" value="Genomic_DNA"/>
</dbReference>
<dbReference type="InterPro" id="IPR052541">
    <property type="entry name" value="SQRD"/>
</dbReference>
<reference evidence="2" key="2">
    <citation type="submission" date="2022-09" db="EMBL/GenBank/DDBJ databases">
        <authorList>
            <person name="Sun Q."/>
            <person name="Ohkuma M."/>
        </authorList>
    </citation>
    <scope>NUCLEOTIDE SEQUENCE</scope>
    <source>
        <strain evidence="2">JCM 3093</strain>
    </source>
</reference>
<dbReference type="InterPro" id="IPR023753">
    <property type="entry name" value="FAD/NAD-binding_dom"/>
</dbReference>
<sequence length="388" mass="41192">MSKTVVVLGAGVGGLTVASRLRERLPDKDRILLIDRSFDGTLGLSLLWIMRGWRTPEDVRVRPTATALPGIEMITASVTLIEPERRRVLTDVGGFDCDALVIALGAELAPSQVPGLAEALESESAVEFYTAQGALSLHRKLLDLRQGRLVVLIAGLPFKCPAAPFEAAFLAADLLREQGAREHVQVDTITPDPLPMPVAGPVVGQALVDMLGHHGIGFLAQRAVEKVDGDARELVFRDGSREGFDLLAVVPPHRPPASAAGTGLGGAGWIPVDARTLATGAEGVWALGDATLLTLPNGKPLPKAAVFAEGAADVIASGVARHLGYDAPEPWFTGYGSCYIELGGHLAAKGEGNFLEPPAPEVTLYEPSARFHQEKADQEADWLKRWNA</sequence>
<dbReference type="AlphaFoldDB" id="A0AA37BIC9"/>
<evidence type="ECO:0000313" key="3">
    <source>
        <dbReference type="Proteomes" id="UP000627984"/>
    </source>
</evidence>
<dbReference type="Gene3D" id="3.50.50.60">
    <property type="entry name" value="FAD/NAD(P)-binding domain"/>
    <property type="match status" value="2"/>
</dbReference>
<dbReference type="SUPFAM" id="SSF51905">
    <property type="entry name" value="FAD/NAD(P)-binding domain"/>
    <property type="match status" value="2"/>
</dbReference>
<evidence type="ECO:0000259" key="1">
    <source>
        <dbReference type="Pfam" id="PF07992"/>
    </source>
</evidence>
<name>A0AA37BIC9_9ACTN</name>
<proteinExistence type="predicted"/>
<dbReference type="PANTHER" id="PTHR43755:SF1">
    <property type="entry name" value="FAD-DEPENDENT PYRIDINE NUCLEOTIDE-DISULPHIDE OXIDOREDUCTASE"/>
    <property type="match status" value="1"/>
</dbReference>
<dbReference type="PRINTS" id="PR00368">
    <property type="entry name" value="FADPNR"/>
</dbReference>
<feature type="domain" description="FAD/NAD(P)-binding" evidence="1">
    <location>
        <begin position="4"/>
        <end position="306"/>
    </location>
</feature>
<dbReference type="GO" id="GO:0016491">
    <property type="term" value="F:oxidoreductase activity"/>
    <property type="evidence" value="ECO:0007669"/>
    <property type="project" value="InterPro"/>
</dbReference>
<dbReference type="Proteomes" id="UP000627984">
    <property type="component" value="Unassembled WGS sequence"/>
</dbReference>
<gene>
    <name evidence="2" type="ORF">GCM10010126_39480</name>
</gene>
<organism evidence="2 3">
    <name type="scientific">Planomonospora parontospora</name>
    <dbReference type="NCBI Taxonomy" id="58119"/>
    <lineage>
        <taxon>Bacteria</taxon>
        <taxon>Bacillati</taxon>
        <taxon>Actinomycetota</taxon>
        <taxon>Actinomycetes</taxon>
        <taxon>Streptosporangiales</taxon>
        <taxon>Streptosporangiaceae</taxon>
        <taxon>Planomonospora</taxon>
    </lineage>
</organism>